<gene>
    <name evidence="2" type="ORF">NFRAN_0609</name>
</gene>
<dbReference type="Proteomes" id="UP000294299">
    <property type="component" value="Chromosome NFRAN"/>
</dbReference>
<evidence type="ECO:0000313" key="2">
    <source>
        <dbReference type="EMBL" id="VFJ12931.1"/>
    </source>
</evidence>
<organism evidence="2 3">
    <name type="scientific">Candidatus Nitrosocosmicus franklandianus</name>
    <dbReference type="NCBI Taxonomy" id="1798806"/>
    <lineage>
        <taxon>Archaea</taxon>
        <taxon>Nitrososphaerota</taxon>
        <taxon>Nitrososphaeria</taxon>
        <taxon>Nitrososphaerales</taxon>
        <taxon>Nitrososphaeraceae</taxon>
        <taxon>Candidatus Nitrosocosmicus</taxon>
    </lineage>
</organism>
<accession>A0A484I6X4</accession>
<keyword evidence="1" id="KW-1133">Transmembrane helix</keyword>
<dbReference type="OrthoDB" id="12075at2157"/>
<dbReference type="KEGG" id="nfn:NFRAN_0609"/>
<dbReference type="EMBL" id="LR216287">
    <property type="protein sequence ID" value="VFJ12931.1"/>
    <property type="molecule type" value="Genomic_DNA"/>
</dbReference>
<reference evidence="2 3" key="1">
    <citation type="submission" date="2019-02" db="EMBL/GenBank/DDBJ databases">
        <authorList>
            <person name="Lehtovirta-Morley E L."/>
        </authorList>
    </citation>
    <scope>NUCLEOTIDE SEQUENCE [LARGE SCALE GENOMIC DNA]</scope>
    <source>
        <strain evidence="2">NFRAN1</strain>
    </source>
</reference>
<keyword evidence="1" id="KW-0472">Membrane</keyword>
<feature type="transmembrane region" description="Helical" evidence="1">
    <location>
        <begin position="12"/>
        <end position="31"/>
    </location>
</feature>
<sequence length="219" mass="23340">MNLNVRVDAKKIQQAILFSLVIASITIILNLDGGFTVSNAYAQETNTTTVSTPMSIQGNESNNISSITENIGQPFYVENTKSTNMRVLNVENVPTVEVTYIGNSTINGSPTQTIGTIIDKMGSDGAVHSKGQAIILTATGQVITYKSESIGYYNPDGSFSDSGIMEFGLPFGGSNGSNSTLQDAGSADKSYSEFKNVLGIYKKTVDPLGNGITKVWKWG</sequence>
<keyword evidence="1" id="KW-0812">Transmembrane</keyword>
<proteinExistence type="predicted"/>
<dbReference type="RefSeq" id="WP_134482937.1">
    <property type="nucleotide sequence ID" value="NZ_LR216287.1"/>
</dbReference>
<dbReference type="GeneID" id="39420121"/>
<keyword evidence="3" id="KW-1185">Reference proteome</keyword>
<dbReference type="AlphaFoldDB" id="A0A484I6X4"/>
<protein>
    <submittedName>
        <fullName evidence="2">Uncharacterized protein</fullName>
    </submittedName>
</protein>
<evidence type="ECO:0000256" key="1">
    <source>
        <dbReference type="SAM" id="Phobius"/>
    </source>
</evidence>
<name>A0A484I6X4_9ARCH</name>
<evidence type="ECO:0000313" key="3">
    <source>
        <dbReference type="Proteomes" id="UP000294299"/>
    </source>
</evidence>